<keyword evidence="3" id="KW-1185">Reference proteome</keyword>
<dbReference type="Pfam" id="PF00535">
    <property type="entry name" value="Glycos_transf_2"/>
    <property type="match status" value="1"/>
</dbReference>
<organism evidence="2 3">
    <name type="scientific">Oceaniferula marina</name>
    <dbReference type="NCBI Taxonomy" id="2748318"/>
    <lineage>
        <taxon>Bacteria</taxon>
        <taxon>Pseudomonadati</taxon>
        <taxon>Verrucomicrobiota</taxon>
        <taxon>Verrucomicrobiia</taxon>
        <taxon>Verrucomicrobiales</taxon>
        <taxon>Verrucomicrobiaceae</taxon>
        <taxon>Oceaniferula</taxon>
    </lineage>
</organism>
<dbReference type="AlphaFoldDB" id="A0A851GH54"/>
<dbReference type="PANTHER" id="PTHR22916:SF65">
    <property type="entry name" value="SLR1065 PROTEIN"/>
    <property type="match status" value="1"/>
</dbReference>
<gene>
    <name evidence="2" type="ORF">HW115_06135</name>
</gene>
<reference evidence="2 3" key="1">
    <citation type="submission" date="2020-07" db="EMBL/GenBank/DDBJ databases">
        <title>Roseicoccus Jingziensis gen. nov., sp. nov., isolated from coastal seawater.</title>
        <authorList>
            <person name="Feng X."/>
        </authorList>
    </citation>
    <scope>NUCLEOTIDE SEQUENCE [LARGE SCALE GENOMIC DNA]</scope>
    <source>
        <strain evidence="2 3">N1E253</strain>
    </source>
</reference>
<proteinExistence type="predicted"/>
<dbReference type="PANTHER" id="PTHR22916">
    <property type="entry name" value="GLYCOSYLTRANSFERASE"/>
    <property type="match status" value="1"/>
</dbReference>
<dbReference type="CDD" id="cd06433">
    <property type="entry name" value="GT_2_WfgS_like"/>
    <property type="match status" value="1"/>
</dbReference>
<evidence type="ECO:0000313" key="2">
    <source>
        <dbReference type="EMBL" id="NWK55181.1"/>
    </source>
</evidence>
<feature type="domain" description="Glycosyltransferase 2-like" evidence="1">
    <location>
        <begin position="6"/>
        <end position="155"/>
    </location>
</feature>
<dbReference type="GO" id="GO:0016758">
    <property type="term" value="F:hexosyltransferase activity"/>
    <property type="evidence" value="ECO:0007669"/>
    <property type="project" value="UniProtKB-ARBA"/>
</dbReference>
<sequence length="272" mass="31312">MQIDFTIVTPSYNYHEYIREMLDSVVAQEGVTYEHIIYDAGSTDGTLDIIREYDHVDLVIEPDKGMTDAINKGFKKAQGKWVMWLNTDDRLKPGALAAVKKFAESKPDADVIYGAWDFIDGSGKFQRTMGLFPFKKLMLAHYGCYIGSTATFFNRQTVLDQGFFLNDRFKCVMDGEYYNRLAAEEKNFVYFPKVLADFRMHGENISQRHFGKNDIDDVLSLQLHLAESRAIRRCYGLTLFESDHLNSVVDCLLSYAFKLTKLPLKLMNKPRK</sequence>
<dbReference type="Proteomes" id="UP000557872">
    <property type="component" value="Unassembled WGS sequence"/>
</dbReference>
<dbReference type="InterPro" id="IPR001173">
    <property type="entry name" value="Glyco_trans_2-like"/>
</dbReference>
<dbReference type="InterPro" id="IPR029044">
    <property type="entry name" value="Nucleotide-diphossugar_trans"/>
</dbReference>
<evidence type="ECO:0000259" key="1">
    <source>
        <dbReference type="Pfam" id="PF00535"/>
    </source>
</evidence>
<comment type="caution">
    <text evidence="2">The sequence shown here is derived from an EMBL/GenBank/DDBJ whole genome shotgun (WGS) entry which is preliminary data.</text>
</comment>
<dbReference type="SUPFAM" id="SSF53448">
    <property type="entry name" value="Nucleotide-diphospho-sugar transferases"/>
    <property type="match status" value="1"/>
</dbReference>
<dbReference type="Gene3D" id="3.90.550.10">
    <property type="entry name" value="Spore Coat Polysaccharide Biosynthesis Protein SpsA, Chain A"/>
    <property type="match status" value="1"/>
</dbReference>
<accession>A0A851GH54</accession>
<evidence type="ECO:0000313" key="3">
    <source>
        <dbReference type="Proteomes" id="UP000557872"/>
    </source>
</evidence>
<keyword evidence="2" id="KW-0808">Transferase</keyword>
<dbReference type="EMBL" id="JACBAZ010000002">
    <property type="protein sequence ID" value="NWK55181.1"/>
    <property type="molecule type" value="Genomic_DNA"/>
</dbReference>
<protein>
    <submittedName>
        <fullName evidence="2">Glycosyltransferase</fullName>
    </submittedName>
</protein>
<name>A0A851GH54_9BACT</name>